<sequence length="76" mass="8093">MSAWHKSVFTSPATAKAPAGQDRQLQHSNVSVSHRLPVFQTPVVTRLQSSTGPSTESGTACLVDPVTFLLCCTIPL</sequence>
<gene>
    <name evidence="2" type="ORF">DARMORV10_C04P56210.1</name>
</gene>
<protein>
    <submittedName>
        <fullName evidence="2">(rape) hypothetical protein</fullName>
    </submittedName>
</protein>
<reference evidence="2" key="1">
    <citation type="submission" date="2021-01" db="EMBL/GenBank/DDBJ databases">
        <authorList>
            <consortium name="Genoscope - CEA"/>
            <person name="William W."/>
        </authorList>
    </citation>
    <scope>NUCLEOTIDE SEQUENCE</scope>
</reference>
<evidence type="ECO:0000256" key="1">
    <source>
        <dbReference type="SAM" id="MobiDB-lite"/>
    </source>
</evidence>
<accession>A0A816JN97</accession>
<name>A0A816JN97_BRANA</name>
<feature type="region of interest" description="Disordered" evidence="1">
    <location>
        <begin position="1"/>
        <end position="27"/>
    </location>
</feature>
<evidence type="ECO:0000313" key="2">
    <source>
        <dbReference type="EMBL" id="CAF1862699.1"/>
    </source>
</evidence>
<dbReference type="Proteomes" id="UP001295469">
    <property type="component" value="Chromosome C04"/>
</dbReference>
<organism evidence="2">
    <name type="scientific">Brassica napus</name>
    <name type="common">Rape</name>
    <dbReference type="NCBI Taxonomy" id="3708"/>
    <lineage>
        <taxon>Eukaryota</taxon>
        <taxon>Viridiplantae</taxon>
        <taxon>Streptophyta</taxon>
        <taxon>Embryophyta</taxon>
        <taxon>Tracheophyta</taxon>
        <taxon>Spermatophyta</taxon>
        <taxon>Magnoliopsida</taxon>
        <taxon>eudicotyledons</taxon>
        <taxon>Gunneridae</taxon>
        <taxon>Pentapetalae</taxon>
        <taxon>rosids</taxon>
        <taxon>malvids</taxon>
        <taxon>Brassicales</taxon>
        <taxon>Brassicaceae</taxon>
        <taxon>Brassiceae</taxon>
        <taxon>Brassica</taxon>
    </lineage>
</organism>
<proteinExistence type="predicted"/>
<dbReference type="AlphaFoldDB" id="A0A816JN97"/>
<dbReference type="EMBL" id="HG994368">
    <property type="protein sequence ID" value="CAF1862699.1"/>
    <property type="molecule type" value="Genomic_DNA"/>
</dbReference>